<dbReference type="InterPro" id="IPR036390">
    <property type="entry name" value="WH_DNA-bd_sf"/>
</dbReference>
<accession>A3MUH8</accession>
<dbReference type="RefSeq" id="WP_011849553.1">
    <property type="nucleotide sequence ID" value="NC_009073.1"/>
</dbReference>
<organism evidence="1 2">
    <name type="scientific">Pyrobaculum calidifontis (strain DSM 21063 / JCM 11548 / VA1)</name>
    <dbReference type="NCBI Taxonomy" id="410359"/>
    <lineage>
        <taxon>Archaea</taxon>
        <taxon>Thermoproteota</taxon>
        <taxon>Thermoprotei</taxon>
        <taxon>Thermoproteales</taxon>
        <taxon>Thermoproteaceae</taxon>
        <taxon>Pyrobaculum</taxon>
    </lineage>
</organism>
<dbReference type="InterPro" id="IPR010863">
    <property type="entry name" value="EarA-like"/>
</dbReference>
<dbReference type="GeneID" id="4908389"/>
<keyword evidence="2" id="KW-1185">Reference proteome</keyword>
<sequence length="98" mass="10948">MALYKIARSLRRSRLRLAILKLLCEAGEPLYPALIARAVGASYENVLGALRGLGRRYRREESLLGLGLVKEVKVGGQRLYYADEEICKNLEDSLNGLL</sequence>
<dbReference type="EMBL" id="CP000561">
    <property type="protein sequence ID" value="ABO08295.1"/>
    <property type="molecule type" value="Genomic_DNA"/>
</dbReference>
<gene>
    <name evidence="1" type="ordered locus">Pcal_0869</name>
</gene>
<proteinExistence type="predicted"/>
<protein>
    <recommendedName>
        <fullName evidence="3">Transcriptional regulator, ArsR family</fullName>
    </recommendedName>
</protein>
<dbReference type="SUPFAM" id="SSF46785">
    <property type="entry name" value="Winged helix' DNA-binding domain"/>
    <property type="match status" value="1"/>
</dbReference>
<dbReference type="Proteomes" id="UP000001431">
    <property type="component" value="Chromosome"/>
</dbReference>
<dbReference type="KEGG" id="pcl:Pcal_0869"/>
<evidence type="ECO:0000313" key="1">
    <source>
        <dbReference type="EMBL" id="ABO08295.1"/>
    </source>
</evidence>
<reference evidence="1" key="1">
    <citation type="submission" date="2007-02" db="EMBL/GenBank/DDBJ databases">
        <title>Complete sequence of Pyrobaculum calidifontis JCM 11548.</title>
        <authorList>
            <consortium name="US DOE Joint Genome Institute"/>
            <person name="Copeland A."/>
            <person name="Lucas S."/>
            <person name="Lapidus A."/>
            <person name="Barry K."/>
            <person name="Glavina del Rio T."/>
            <person name="Dalin E."/>
            <person name="Tice H."/>
            <person name="Pitluck S."/>
            <person name="Chain P."/>
            <person name="Malfatti S."/>
            <person name="Shin M."/>
            <person name="Vergez L."/>
            <person name="Schmutz J."/>
            <person name="Larimer F."/>
            <person name="Land M."/>
            <person name="Hauser L."/>
            <person name="Kyrpides N."/>
            <person name="Mikhailova N."/>
            <person name="Cozen A.E."/>
            <person name="Fitz-Gibbon S.T."/>
            <person name="House C.H."/>
            <person name="Saltikov C."/>
            <person name="Lowe T.M."/>
            <person name="Richardson P."/>
        </authorList>
    </citation>
    <scope>NUCLEOTIDE SEQUENCE [LARGE SCALE GENOMIC DNA]</scope>
    <source>
        <strain evidence="1">JCM 11548</strain>
    </source>
</reference>
<dbReference type="eggNOG" id="arCOG03422">
    <property type="taxonomic scope" value="Archaea"/>
</dbReference>
<dbReference type="STRING" id="410359.Pcal_0869"/>
<dbReference type="AlphaFoldDB" id="A3MUH8"/>
<dbReference type="Pfam" id="PF07381">
    <property type="entry name" value="EarA"/>
    <property type="match status" value="1"/>
</dbReference>
<evidence type="ECO:0000313" key="2">
    <source>
        <dbReference type="Proteomes" id="UP000001431"/>
    </source>
</evidence>
<evidence type="ECO:0008006" key="3">
    <source>
        <dbReference type="Google" id="ProtNLM"/>
    </source>
</evidence>
<name>A3MUH8_PYRCJ</name>
<dbReference type="HOGENOM" id="CLU_174518_0_0_2"/>